<feature type="domain" description="Amidohydrolase-related" evidence="11">
    <location>
        <begin position="187"/>
        <end position="563"/>
    </location>
</feature>
<dbReference type="PANTHER" id="PTHR43668:SF2">
    <property type="entry name" value="ALLANTOINASE"/>
    <property type="match status" value="1"/>
</dbReference>
<keyword evidence="7" id="KW-0479">Metal-binding</keyword>
<comment type="pathway">
    <text evidence="2">Nitrogen metabolism; (S)-allantoin degradation; allantoate from (S)-allantoin: step 1/1.</text>
</comment>
<dbReference type="Pfam" id="PF01979">
    <property type="entry name" value="Amidohydro_1"/>
    <property type="match status" value="1"/>
</dbReference>
<evidence type="ECO:0000256" key="4">
    <source>
        <dbReference type="ARBA" id="ARBA00011881"/>
    </source>
</evidence>
<keyword evidence="6" id="KW-0659">Purine metabolism</keyword>
<dbReference type="GO" id="GO:0000256">
    <property type="term" value="P:allantoin catabolic process"/>
    <property type="evidence" value="ECO:0007669"/>
    <property type="project" value="InterPro"/>
</dbReference>
<evidence type="ECO:0000259" key="11">
    <source>
        <dbReference type="Pfam" id="PF01979"/>
    </source>
</evidence>
<evidence type="ECO:0000256" key="9">
    <source>
        <dbReference type="ARBA" id="ARBA00022833"/>
    </source>
</evidence>
<dbReference type="EMBL" id="BJZS01000072">
    <property type="protein sequence ID" value="GEO96128.1"/>
    <property type="molecule type" value="Genomic_DNA"/>
</dbReference>
<comment type="caution">
    <text evidence="12">The sequence shown here is derived from an EMBL/GenBank/DDBJ whole genome shotgun (WGS) entry which is preliminary data.</text>
</comment>
<dbReference type="NCBIfam" id="TIGR03178">
    <property type="entry name" value="allantoinase"/>
    <property type="match status" value="1"/>
</dbReference>
<evidence type="ECO:0000313" key="12">
    <source>
        <dbReference type="EMBL" id="GEO96128.1"/>
    </source>
</evidence>
<dbReference type="STRING" id="388357.GCA_001580365_02647"/>
<reference evidence="12 13" key="1">
    <citation type="submission" date="2019-07" db="EMBL/GenBank/DDBJ databases">
        <title>Whole genome shotgun sequence of Kocuria turfanensis NBRC 107627.</title>
        <authorList>
            <person name="Hosoyama A."/>
            <person name="Uohara A."/>
            <person name="Ohji S."/>
            <person name="Ichikawa N."/>
        </authorList>
    </citation>
    <scope>NUCLEOTIDE SEQUENCE [LARGE SCALE GENOMIC DNA]</scope>
    <source>
        <strain evidence="12 13">NBRC 107627</strain>
    </source>
</reference>
<protein>
    <recommendedName>
        <fullName evidence="5">allantoinase</fullName>
        <ecNumber evidence="5">3.5.2.5</ecNumber>
    </recommendedName>
</protein>
<dbReference type="GO" id="GO:0050897">
    <property type="term" value="F:cobalt ion binding"/>
    <property type="evidence" value="ECO:0007669"/>
    <property type="project" value="InterPro"/>
</dbReference>
<evidence type="ECO:0000256" key="2">
    <source>
        <dbReference type="ARBA" id="ARBA00004968"/>
    </source>
</evidence>
<dbReference type="InterPro" id="IPR032466">
    <property type="entry name" value="Metal_Hydrolase"/>
</dbReference>
<dbReference type="GO" id="GO:0008270">
    <property type="term" value="F:zinc ion binding"/>
    <property type="evidence" value="ECO:0007669"/>
    <property type="project" value="InterPro"/>
</dbReference>
<accession>A0A512IEK4</accession>
<comment type="similarity">
    <text evidence="3">Belongs to the metallo-dependent hydrolases superfamily. Allantoinase family.</text>
</comment>
<organism evidence="12 13">
    <name type="scientific">Kocuria turfanensis</name>
    <dbReference type="NCBI Taxonomy" id="388357"/>
    <lineage>
        <taxon>Bacteria</taxon>
        <taxon>Bacillati</taxon>
        <taxon>Actinomycetota</taxon>
        <taxon>Actinomycetes</taxon>
        <taxon>Micrococcales</taxon>
        <taxon>Micrococcaceae</taxon>
        <taxon>Kocuria</taxon>
    </lineage>
</organism>
<feature type="compositionally biased region" description="Basic and acidic residues" evidence="10">
    <location>
        <begin position="95"/>
        <end position="113"/>
    </location>
</feature>
<dbReference type="FunFam" id="3.20.20.140:FF:000032">
    <property type="entry name" value="Allantoinase Dal1"/>
    <property type="match status" value="1"/>
</dbReference>
<dbReference type="GO" id="GO:0006145">
    <property type="term" value="P:purine nucleobase catabolic process"/>
    <property type="evidence" value="ECO:0007669"/>
    <property type="project" value="TreeGrafter"/>
</dbReference>
<evidence type="ECO:0000256" key="6">
    <source>
        <dbReference type="ARBA" id="ARBA00022631"/>
    </source>
</evidence>
<dbReference type="PANTHER" id="PTHR43668">
    <property type="entry name" value="ALLANTOINASE"/>
    <property type="match status" value="1"/>
</dbReference>
<keyword evidence="9" id="KW-0862">Zinc</keyword>
<evidence type="ECO:0000313" key="13">
    <source>
        <dbReference type="Proteomes" id="UP000321103"/>
    </source>
</evidence>
<evidence type="ECO:0000256" key="8">
    <source>
        <dbReference type="ARBA" id="ARBA00022801"/>
    </source>
</evidence>
<dbReference type="AlphaFoldDB" id="A0A512IEK4"/>
<dbReference type="SUPFAM" id="SSF51338">
    <property type="entry name" value="Composite domain of metallo-dependent hydrolases"/>
    <property type="match status" value="1"/>
</dbReference>
<keyword evidence="8" id="KW-0378">Hydrolase</keyword>
<evidence type="ECO:0000256" key="5">
    <source>
        <dbReference type="ARBA" id="ARBA00012863"/>
    </source>
</evidence>
<evidence type="ECO:0000256" key="7">
    <source>
        <dbReference type="ARBA" id="ARBA00022723"/>
    </source>
</evidence>
<gene>
    <name evidence="12" type="ORF">KTU01_22510</name>
</gene>
<name>A0A512IEK4_9MICC</name>
<evidence type="ECO:0000256" key="3">
    <source>
        <dbReference type="ARBA" id="ARBA00010368"/>
    </source>
</evidence>
<dbReference type="Gene3D" id="3.20.20.140">
    <property type="entry name" value="Metal-dependent hydrolases"/>
    <property type="match status" value="1"/>
</dbReference>
<keyword evidence="13" id="KW-1185">Reference proteome</keyword>
<dbReference type="GO" id="GO:0005737">
    <property type="term" value="C:cytoplasm"/>
    <property type="evidence" value="ECO:0007669"/>
    <property type="project" value="TreeGrafter"/>
</dbReference>
<comment type="subunit">
    <text evidence="4">Homotetramer.</text>
</comment>
<evidence type="ECO:0000256" key="1">
    <source>
        <dbReference type="ARBA" id="ARBA00001947"/>
    </source>
</evidence>
<sequence>MTEKKTPQQPEIPVRAENRDGDQEPQQTPRQPPAEHGVRGDGTADATGRPPRLPGDPAATAQEDSARAATKPAAAQEAFQAEQAHELEVSEDVNDPERIRRLIADHRREHGLPDDTGDAPRTGADDQGSDAGDRREFDLVVRGRRVSCGDRFAPREIGVRGGRIVAVEPLGAGLCGREVVELAEDETLLPGLVDTHVHINEPGRTEWEGFASATRAAAAGGVTTVLDMPLNSIPATVNVPALEYKRLFAQGNVFVDVGFWGGAIPGNKPHLRGLHDDGVFGFKCFLLHSGVDEFPHLEADELEEDLAEIKTFDSLMIVHAEDSRAIDRAPRPEGDVYENFLRSRPRGAENLAIAEVIERTRWTGARSHILHLSSSDALPMLATAKRDGLDITVETCPHYLTLLAEEVPNGATAFKCCPPVREVGNRELLWEGLIDGTIDFIVSDHSPSTLDLKDLDNGDFGVAWGGVSSLQLGLSLIWTEARRRGIDLGRVVEWMSTRPAQRAGLRSKGKLALGYDADLVVFAPDDAFVVDAGRLHHKNPITPYQGKALSGKVRRTFLRGTAVDFETPRGRLVRRGES</sequence>
<dbReference type="InterPro" id="IPR006680">
    <property type="entry name" value="Amidohydro-rel"/>
</dbReference>
<feature type="region of interest" description="Disordered" evidence="10">
    <location>
        <begin position="1"/>
        <end position="134"/>
    </location>
</feature>
<feature type="compositionally biased region" description="Low complexity" evidence="10">
    <location>
        <begin position="67"/>
        <end position="82"/>
    </location>
</feature>
<proteinExistence type="inferred from homology"/>
<dbReference type="Proteomes" id="UP000321103">
    <property type="component" value="Unassembled WGS sequence"/>
</dbReference>
<dbReference type="InterPro" id="IPR050138">
    <property type="entry name" value="DHOase/Allantoinase_Hydrolase"/>
</dbReference>
<dbReference type="SUPFAM" id="SSF51556">
    <property type="entry name" value="Metallo-dependent hydrolases"/>
    <property type="match status" value="1"/>
</dbReference>
<evidence type="ECO:0000256" key="10">
    <source>
        <dbReference type="SAM" id="MobiDB-lite"/>
    </source>
</evidence>
<dbReference type="EC" id="3.5.2.5" evidence="5"/>
<dbReference type="GO" id="GO:0004038">
    <property type="term" value="F:allantoinase activity"/>
    <property type="evidence" value="ECO:0007669"/>
    <property type="project" value="UniProtKB-EC"/>
</dbReference>
<dbReference type="InterPro" id="IPR017593">
    <property type="entry name" value="Allantoinase"/>
</dbReference>
<comment type="cofactor">
    <cofactor evidence="1">
        <name>Zn(2+)</name>
        <dbReference type="ChEBI" id="CHEBI:29105"/>
    </cofactor>
</comment>
<dbReference type="InterPro" id="IPR011059">
    <property type="entry name" value="Metal-dep_hydrolase_composite"/>
</dbReference>